<dbReference type="Pfam" id="PF00731">
    <property type="entry name" value="AIRC"/>
    <property type="match status" value="1"/>
</dbReference>
<dbReference type="InterPro" id="IPR024694">
    <property type="entry name" value="PurE_prokaryotes"/>
</dbReference>
<comment type="catalytic activity">
    <reaction evidence="3 4">
        <text>5-carboxyamino-1-(5-phospho-D-ribosyl)imidazole + H(+) = 5-amino-1-(5-phospho-D-ribosyl)imidazole-4-carboxylate</text>
        <dbReference type="Rhea" id="RHEA:13193"/>
        <dbReference type="ChEBI" id="CHEBI:15378"/>
        <dbReference type="ChEBI" id="CHEBI:58730"/>
        <dbReference type="ChEBI" id="CHEBI:77657"/>
        <dbReference type="EC" id="5.4.99.18"/>
    </reaction>
</comment>
<gene>
    <name evidence="3" type="primary">purE</name>
    <name evidence="7" type="ORF">A3I23_00220</name>
</gene>
<accession>A0A1F6Y5T8</accession>
<dbReference type="UniPathway" id="UPA00074">
    <property type="reaction ID" value="UER00943"/>
</dbReference>
<evidence type="ECO:0000259" key="6">
    <source>
        <dbReference type="SMART" id="SM01001"/>
    </source>
</evidence>
<dbReference type="Proteomes" id="UP000177693">
    <property type="component" value="Unassembled WGS sequence"/>
</dbReference>
<dbReference type="SMART" id="SM01001">
    <property type="entry name" value="AIRC"/>
    <property type="match status" value="1"/>
</dbReference>
<comment type="similarity">
    <text evidence="3">Belongs to the AIR carboxylase family. Class I subfamily.</text>
</comment>
<dbReference type="EMBL" id="MFVL01000013">
    <property type="protein sequence ID" value="OGJ01685.1"/>
    <property type="molecule type" value="Genomic_DNA"/>
</dbReference>
<dbReference type="NCBIfam" id="TIGR01162">
    <property type="entry name" value="purE"/>
    <property type="match status" value="1"/>
</dbReference>
<organism evidence="7 8">
    <name type="scientific">Candidatus Nomurabacteria bacterium RIFCSPLOWO2_02_FULL_40_67</name>
    <dbReference type="NCBI Taxonomy" id="1801787"/>
    <lineage>
        <taxon>Bacteria</taxon>
        <taxon>Candidatus Nomuraibacteriota</taxon>
    </lineage>
</organism>
<evidence type="ECO:0000256" key="5">
    <source>
        <dbReference type="PIRSR" id="PIRSR001338-1"/>
    </source>
</evidence>
<evidence type="ECO:0000256" key="2">
    <source>
        <dbReference type="ARBA" id="ARBA00023235"/>
    </source>
</evidence>
<dbReference type="PIRSF" id="PIRSF001338">
    <property type="entry name" value="AIR_carboxylase"/>
    <property type="match status" value="1"/>
</dbReference>
<comment type="pathway">
    <text evidence="3 4">Purine metabolism; IMP biosynthesis via de novo pathway; 5-amino-1-(5-phospho-D-ribosyl)imidazole-4-carboxylate from 5-amino-1-(5-phospho-D-ribosyl)imidazole (N5-CAIR route): step 2/2.</text>
</comment>
<dbReference type="GO" id="GO:0006189">
    <property type="term" value="P:'de novo' IMP biosynthetic process"/>
    <property type="evidence" value="ECO:0007669"/>
    <property type="project" value="UniProtKB-UniRule"/>
</dbReference>
<dbReference type="HAMAP" id="MF_01929">
    <property type="entry name" value="PurE_classI"/>
    <property type="match status" value="1"/>
</dbReference>
<keyword evidence="2 3" id="KW-0413">Isomerase</keyword>
<evidence type="ECO:0000256" key="3">
    <source>
        <dbReference type="HAMAP-Rule" id="MF_01929"/>
    </source>
</evidence>
<proteinExistence type="inferred from homology"/>
<dbReference type="PANTHER" id="PTHR23046:SF2">
    <property type="entry name" value="PHOSPHORIBOSYLAMINOIMIDAZOLE CARBOXYLASE"/>
    <property type="match status" value="1"/>
</dbReference>
<feature type="binding site" evidence="3 5">
    <location>
        <position position="13"/>
    </location>
    <ligand>
        <name>substrate</name>
    </ligand>
</feature>
<comment type="function">
    <text evidence="3 4">Catalyzes the conversion of N5-carboxyaminoimidazole ribonucleotide (N5-CAIR) to 4-carboxy-5-aminoimidazole ribonucleotide (CAIR).</text>
</comment>
<keyword evidence="1 3" id="KW-0658">Purine biosynthesis</keyword>
<evidence type="ECO:0000313" key="8">
    <source>
        <dbReference type="Proteomes" id="UP000177693"/>
    </source>
</evidence>
<name>A0A1F6Y5T8_9BACT</name>
<evidence type="ECO:0000256" key="1">
    <source>
        <dbReference type="ARBA" id="ARBA00022755"/>
    </source>
</evidence>
<comment type="caution">
    <text evidence="7">The sequence shown here is derived from an EMBL/GenBank/DDBJ whole genome shotgun (WGS) entry which is preliminary data.</text>
</comment>
<dbReference type="InterPro" id="IPR033747">
    <property type="entry name" value="PurE_ClassI"/>
</dbReference>
<dbReference type="EC" id="5.4.99.18" evidence="3 4"/>
<dbReference type="AlphaFoldDB" id="A0A1F6Y5T8"/>
<feature type="binding site" evidence="3 5">
    <location>
        <position position="16"/>
    </location>
    <ligand>
        <name>substrate</name>
    </ligand>
</feature>
<evidence type="ECO:0000256" key="4">
    <source>
        <dbReference type="PIRNR" id="PIRNR001338"/>
    </source>
</evidence>
<dbReference type="SUPFAM" id="SSF52255">
    <property type="entry name" value="N5-CAIR mutase (phosphoribosylaminoimidazole carboxylase, PurE)"/>
    <property type="match status" value="1"/>
</dbReference>
<dbReference type="Gene3D" id="3.40.50.1970">
    <property type="match status" value="1"/>
</dbReference>
<reference evidence="7 8" key="1">
    <citation type="journal article" date="2016" name="Nat. Commun.">
        <title>Thousands of microbial genomes shed light on interconnected biogeochemical processes in an aquifer system.</title>
        <authorList>
            <person name="Anantharaman K."/>
            <person name="Brown C.T."/>
            <person name="Hug L.A."/>
            <person name="Sharon I."/>
            <person name="Castelle C.J."/>
            <person name="Probst A.J."/>
            <person name="Thomas B.C."/>
            <person name="Singh A."/>
            <person name="Wilkins M.J."/>
            <person name="Karaoz U."/>
            <person name="Brodie E.L."/>
            <person name="Williams K.H."/>
            <person name="Hubbard S.S."/>
            <person name="Banfield J.F."/>
        </authorList>
    </citation>
    <scope>NUCLEOTIDE SEQUENCE [LARGE SCALE GENOMIC DNA]</scope>
</reference>
<protein>
    <recommendedName>
        <fullName evidence="3 4">N5-carboxyaminoimidazole ribonucleotide mutase</fullName>
        <shortName evidence="3 4">N5-CAIR mutase</shortName>
        <ecNumber evidence="3 4">5.4.99.18</ecNumber>
    </recommendedName>
    <alternativeName>
        <fullName evidence="3">5-(carboxyamino)imidazole ribonucleotide mutase</fullName>
    </alternativeName>
</protein>
<evidence type="ECO:0000313" key="7">
    <source>
        <dbReference type="EMBL" id="OGJ01685.1"/>
    </source>
</evidence>
<dbReference type="PANTHER" id="PTHR23046">
    <property type="entry name" value="PHOSPHORIBOSYLAMINOIMIDAZOLE CARBOXYLASE CATALYTIC SUBUNIT"/>
    <property type="match status" value="1"/>
</dbReference>
<dbReference type="GO" id="GO:0034023">
    <property type="term" value="F:5-(carboxyamino)imidazole ribonucleotide mutase activity"/>
    <property type="evidence" value="ECO:0007669"/>
    <property type="project" value="UniProtKB-UniRule"/>
</dbReference>
<feature type="domain" description="PurE" evidence="6">
    <location>
        <begin position="5"/>
        <end position="154"/>
    </location>
</feature>
<feature type="binding site" evidence="3 5">
    <location>
        <position position="43"/>
    </location>
    <ligand>
        <name>substrate</name>
    </ligand>
</feature>
<sequence length="173" mass="18199">MKENIKVMILMGSDSDLEIMAEAAKVLEEFGVSYEMTVASAHRAPNIAHEYATSAKERGIRIIIAGAGGAAHLAGVMASLTALPVIGVPIKAKTLDGLDSLLATVQMPPGVPVATVSINAGKNAGILAVQILAGSDQDLENKLIAYKEKLEADNKTKGDKLLKIGYKKYLAEK</sequence>
<dbReference type="InterPro" id="IPR000031">
    <property type="entry name" value="PurE_dom"/>
</dbReference>